<dbReference type="AlphaFoldDB" id="A0A5E4V0V4"/>
<accession>A0A5E4V0V4</accession>
<evidence type="ECO:0000313" key="1">
    <source>
        <dbReference type="EMBL" id="VVE05009.1"/>
    </source>
</evidence>
<dbReference type="Proteomes" id="UP000343317">
    <property type="component" value="Unassembled WGS sequence"/>
</dbReference>
<dbReference type="RefSeq" id="WP_150620634.1">
    <property type="nucleotide sequence ID" value="NZ_CABPSM010000005.1"/>
</dbReference>
<name>A0A5E4V0V4_9BURK</name>
<protein>
    <submittedName>
        <fullName evidence="1">Uncharacterized protein</fullName>
    </submittedName>
</protein>
<reference evidence="1 2" key="1">
    <citation type="submission" date="2019-08" db="EMBL/GenBank/DDBJ databases">
        <authorList>
            <person name="Peeters C."/>
        </authorList>
    </citation>
    <scope>NUCLEOTIDE SEQUENCE [LARGE SCALE GENOMIC DNA]</scope>
    <source>
        <strain evidence="1 2">LMG 31112</strain>
    </source>
</reference>
<organism evidence="1 2">
    <name type="scientific">Pandoraea horticolens</name>
    <dbReference type="NCBI Taxonomy" id="2508298"/>
    <lineage>
        <taxon>Bacteria</taxon>
        <taxon>Pseudomonadati</taxon>
        <taxon>Pseudomonadota</taxon>
        <taxon>Betaproteobacteria</taxon>
        <taxon>Burkholderiales</taxon>
        <taxon>Burkholderiaceae</taxon>
        <taxon>Pandoraea</taxon>
    </lineage>
</organism>
<gene>
    <name evidence="1" type="ORF">PHO31112_02336</name>
</gene>
<dbReference type="EMBL" id="CABPSM010000005">
    <property type="protein sequence ID" value="VVE05009.1"/>
    <property type="molecule type" value="Genomic_DNA"/>
</dbReference>
<proteinExistence type="predicted"/>
<keyword evidence="2" id="KW-1185">Reference proteome</keyword>
<evidence type="ECO:0000313" key="2">
    <source>
        <dbReference type="Proteomes" id="UP000343317"/>
    </source>
</evidence>
<sequence length="69" mass="7876">MPQEHEIDLSMALNKFHELGLAEGDLGYAHWHQVARLLERAVTMQTEIDALSKQFEICRTKLARIKVSG</sequence>